<evidence type="ECO:0000313" key="2">
    <source>
        <dbReference type="Proteomes" id="UP000607653"/>
    </source>
</evidence>
<accession>A0A822ZWG7</accession>
<name>A0A822ZWG7_NELNU</name>
<organism evidence="1 2">
    <name type="scientific">Nelumbo nucifera</name>
    <name type="common">Sacred lotus</name>
    <dbReference type="NCBI Taxonomy" id="4432"/>
    <lineage>
        <taxon>Eukaryota</taxon>
        <taxon>Viridiplantae</taxon>
        <taxon>Streptophyta</taxon>
        <taxon>Embryophyta</taxon>
        <taxon>Tracheophyta</taxon>
        <taxon>Spermatophyta</taxon>
        <taxon>Magnoliopsida</taxon>
        <taxon>Proteales</taxon>
        <taxon>Nelumbonaceae</taxon>
        <taxon>Nelumbo</taxon>
    </lineage>
</organism>
<dbReference type="AlphaFoldDB" id="A0A822ZWG7"/>
<sequence>MTRRTLTDNNTTKKLESGSGLKNAKLLTLIAEEKENNAKLLTA</sequence>
<comment type="caution">
    <text evidence="1">The sequence shown here is derived from an EMBL/GenBank/DDBJ whole genome shotgun (WGS) entry which is preliminary data.</text>
</comment>
<dbReference type="Proteomes" id="UP000607653">
    <property type="component" value="Unassembled WGS sequence"/>
</dbReference>
<proteinExistence type="predicted"/>
<reference evidence="1 2" key="1">
    <citation type="journal article" date="2020" name="Mol. Biol. Evol.">
        <title>Distinct Expression and Methylation Patterns for Genes with Different Fates following a Single Whole-Genome Duplication in Flowering Plants.</title>
        <authorList>
            <person name="Shi T."/>
            <person name="Rahmani R.S."/>
            <person name="Gugger P.F."/>
            <person name="Wang M."/>
            <person name="Li H."/>
            <person name="Zhang Y."/>
            <person name="Li Z."/>
            <person name="Wang Q."/>
            <person name="Van de Peer Y."/>
            <person name="Marchal K."/>
            <person name="Chen J."/>
        </authorList>
    </citation>
    <scope>NUCLEOTIDE SEQUENCE [LARGE SCALE GENOMIC DNA]</scope>
    <source>
        <tissue evidence="1">Leaf</tissue>
    </source>
</reference>
<gene>
    <name evidence="1" type="ORF">HUJ06_017818</name>
</gene>
<protein>
    <submittedName>
        <fullName evidence="1">Uncharacterized protein</fullName>
    </submittedName>
</protein>
<dbReference type="EMBL" id="DUZY01000008">
    <property type="protein sequence ID" value="DAD47881.1"/>
    <property type="molecule type" value="Genomic_DNA"/>
</dbReference>
<evidence type="ECO:0000313" key="1">
    <source>
        <dbReference type="EMBL" id="DAD47881.1"/>
    </source>
</evidence>
<keyword evidence="2" id="KW-1185">Reference proteome</keyword>